<gene>
    <name evidence="1" type="ORF">HOV93_22250</name>
</gene>
<organism evidence="1 2">
    <name type="scientific">Bremerella alba</name>
    <dbReference type="NCBI Taxonomy" id="980252"/>
    <lineage>
        <taxon>Bacteria</taxon>
        <taxon>Pseudomonadati</taxon>
        <taxon>Planctomycetota</taxon>
        <taxon>Planctomycetia</taxon>
        <taxon>Pirellulales</taxon>
        <taxon>Pirellulaceae</taxon>
        <taxon>Bremerella</taxon>
    </lineage>
</organism>
<evidence type="ECO:0000313" key="1">
    <source>
        <dbReference type="EMBL" id="MBA2115053.1"/>
    </source>
</evidence>
<keyword evidence="2" id="KW-1185">Reference proteome</keyword>
<dbReference type="Proteomes" id="UP000551616">
    <property type="component" value="Unassembled WGS sequence"/>
</dbReference>
<evidence type="ECO:0000313" key="2">
    <source>
        <dbReference type="Proteomes" id="UP000551616"/>
    </source>
</evidence>
<comment type="caution">
    <text evidence="1">The sequence shown here is derived from an EMBL/GenBank/DDBJ whole genome shotgun (WGS) entry which is preliminary data.</text>
</comment>
<dbReference type="AlphaFoldDB" id="A0A7V8V504"/>
<protein>
    <submittedName>
        <fullName evidence="1">Uncharacterized protein</fullName>
    </submittedName>
</protein>
<dbReference type="EMBL" id="JABRWO010000005">
    <property type="protein sequence ID" value="MBA2115053.1"/>
    <property type="molecule type" value="Genomic_DNA"/>
</dbReference>
<reference evidence="1 2" key="1">
    <citation type="submission" date="2020-05" db="EMBL/GenBank/DDBJ databases">
        <title>Bremerella alba sp. nov., a novel planctomycete isolated from the surface of the macroalga Fucus spiralis.</title>
        <authorList>
            <person name="Godinho O."/>
            <person name="Botelho R."/>
            <person name="Albuquerque L."/>
            <person name="Wiegand S."/>
            <person name="Da Costa M.S."/>
            <person name="Lobo-Da-Cunha A."/>
            <person name="Jogler C."/>
            <person name="Lage O.M."/>
        </authorList>
    </citation>
    <scope>NUCLEOTIDE SEQUENCE [LARGE SCALE GENOMIC DNA]</scope>
    <source>
        <strain evidence="1 2">FF15</strain>
    </source>
</reference>
<sequence>MERSHPMFRQMLRFIIQLAAQLVRILTVTSYHKTNKRPAGRVEFFGDTILVTHISCLAAFLVDTFSAFEIFDSHLPCYGET</sequence>
<proteinExistence type="predicted"/>
<name>A0A7V8V504_9BACT</name>
<accession>A0A7V8V504</accession>